<keyword evidence="4" id="KW-0285">Flavoprotein</keyword>
<dbReference type="InterPro" id="IPR002937">
    <property type="entry name" value="Amino_oxidase"/>
</dbReference>
<gene>
    <name evidence="7" type="ORF">EXIGLDRAFT_693084</name>
</gene>
<dbReference type="OrthoDB" id="5046242at2759"/>
<evidence type="ECO:0000256" key="2">
    <source>
        <dbReference type="ARBA" id="ARBA00023002"/>
    </source>
</evidence>
<dbReference type="InterPro" id="IPR036188">
    <property type="entry name" value="FAD/NAD-bd_sf"/>
</dbReference>
<dbReference type="InParanoid" id="A0A165HJ24"/>
<accession>A0A165HJ24</accession>
<comment type="cofactor">
    <cofactor evidence="1 4">
        <name>FAD</name>
        <dbReference type="ChEBI" id="CHEBI:57692"/>
    </cofactor>
</comment>
<dbReference type="SUPFAM" id="SSF51905">
    <property type="entry name" value="FAD/NAD(P)-binding domain"/>
    <property type="match status" value="1"/>
</dbReference>
<dbReference type="EC" id="1.4.3.-" evidence="4"/>
<organism evidence="7 8">
    <name type="scientific">Exidia glandulosa HHB12029</name>
    <dbReference type="NCBI Taxonomy" id="1314781"/>
    <lineage>
        <taxon>Eukaryota</taxon>
        <taxon>Fungi</taxon>
        <taxon>Dikarya</taxon>
        <taxon>Basidiomycota</taxon>
        <taxon>Agaricomycotina</taxon>
        <taxon>Agaricomycetes</taxon>
        <taxon>Auriculariales</taxon>
        <taxon>Exidiaceae</taxon>
        <taxon>Exidia</taxon>
    </lineage>
</organism>
<dbReference type="AlphaFoldDB" id="A0A165HJ24"/>
<keyword evidence="8" id="KW-1185">Reference proteome</keyword>
<protein>
    <recommendedName>
        <fullName evidence="4">Amine oxidase</fullName>
        <ecNumber evidence="4">1.4.3.-</ecNumber>
    </recommendedName>
</protein>
<sequence length="564" mass="62062">MFALLPLLTLVSSTLAGPRLLNFRPFMPVPDVPHDCTHDRRHSDAAADFLILGAGMSGLAAAHYLHAQTVNCTIRILEATALPGGRVHTHHSGPFKGIEKGAGWIHDYQNHPMLAVAHWAGIRTQFVGGNSSYIGGENIRVFDGNEELTPVERLHSDTLIKALLYGVDVHVEGRKYHGHPDMPVLDSMRHLAPAFDLADDDKRMLRWHVDVIFGGDWAAPLGNMSLMNMEHGSLANEGGDCVFPDGFGQVPGALADGLDIQYNTVARSIRWSSDGTDVYDANNKKWSGRRLLVTPSIGVLRSGDLQFQPSLPQWKTDAIEKVEMASLNRIMLRFPRPFWPDNTYTFGFLPGPVRPDRDWLLEPVFSIAVVASSEGRHSEDGSAILTFMVGGDSATTILQQSKDKIVAHLMHLLRDAFGSNVPDPTDSRIAGWADEPYARGAYSYLPVGTSATDDVPILYRPLNHTLFFAGEATMTGSDRGTTHGAFLSGIREAARMLGHQSVVEDIEQGDDVVLPHQYGRSSDSRVKGLMVDGWFRPESLADWDWLQCGPPQRPDQKSKLVVQN</sequence>
<dbReference type="SUPFAM" id="SSF54373">
    <property type="entry name" value="FAD-linked reductases, C-terminal domain"/>
    <property type="match status" value="1"/>
</dbReference>
<feature type="binding site" evidence="3">
    <location>
        <position position="387"/>
    </location>
    <ligand>
        <name>substrate</name>
    </ligand>
</feature>
<dbReference type="STRING" id="1314781.A0A165HJ24"/>
<reference evidence="7 8" key="1">
    <citation type="journal article" date="2016" name="Mol. Biol. Evol.">
        <title>Comparative Genomics of Early-Diverging Mushroom-Forming Fungi Provides Insights into the Origins of Lignocellulose Decay Capabilities.</title>
        <authorList>
            <person name="Nagy L.G."/>
            <person name="Riley R."/>
            <person name="Tritt A."/>
            <person name="Adam C."/>
            <person name="Daum C."/>
            <person name="Floudas D."/>
            <person name="Sun H."/>
            <person name="Yadav J.S."/>
            <person name="Pangilinan J."/>
            <person name="Larsson K.H."/>
            <person name="Matsuura K."/>
            <person name="Barry K."/>
            <person name="Labutti K."/>
            <person name="Kuo R."/>
            <person name="Ohm R.A."/>
            <person name="Bhattacharya S.S."/>
            <person name="Shirouzu T."/>
            <person name="Yoshinaga Y."/>
            <person name="Martin F.M."/>
            <person name="Grigoriev I.V."/>
            <person name="Hibbett D.S."/>
        </authorList>
    </citation>
    <scope>NUCLEOTIDE SEQUENCE [LARGE SCALE GENOMIC DNA]</scope>
    <source>
        <strain evidence="7 8">HHB12029</strain>
    </source>
</reference>
<dbReference type="Pfam" id="PF01593">
    <property type="entry name" value="Amino_oxidase"/>
    <property type="match status" value="1"/>
</dbReference>
<keyword evidence="2 4" id="KW-0560">Oxidoreductase</keyword>
<feature type="signal peptide" evidence="5">
    <location>
        <begin position="1"/>
        <end position="16"/>
    </location>
</feature>
<dbReference type="GO" id="GO:0016491">
    <property type="term" value="F:oxidoreductase activity"/>
    <property type="evidence" value="ECO:0007669"/>
    <property type="project" value="UniProtKB-KW"/>
</dbReference>
<dbReference type="InterPro" id="IPR001613">
    <property type="entry name" value="Flavin_amine_oxidase"/>
</dbReference>
<dbReference type="PANTHER" id="PTHR10742">
    <property type="entry name" value="FLAVIN MONOAMINE OXIDASE"/>
    <property type="match status" value="1"/>
</dbReference>
<dbReference type="Gene3D" id="3.50.50.60">
    <property type="entry name" value="FAD/NAD(P)-binding domain"/>
    <property type="match status" value="1"/>
</dbReference>
<evidence type="ECO:0000313" key="8">
    <source>
        <dbReference type="Proteomes" id="UP000077266"/>
    </source>
</evidence>
<dbReference type="PRINTS" id="PR00757">
    <property type="entry name" value="AMINEOXDASEF"/>
</dbReference>
<feature type="domain" description="Amine oxidase" evidence="6">
    <location>
        <begin position="56"/>
        <end position="497"/>
    </location>
</feature>
<evidence type="ECO:0000256" key="4">
    <source>
        <dbReference type="RuleBase" id="RU362067"/>
    </source>
</evidence>
<dbReference type="EMBL" id="KV426015">
    <property type="protein sequence ID" value="KZV92044.1"/>
    <property type="molecule type" value="Genomic_DNA"/>
</dbReference>
<feature type="binding site" evidence="3">
    <location>
        <position position="57"/>
    </location>
    <ligand>
        <name>FAD</name>
        <dbReference type="ChEBI" id="CHEBI:57692"/>
    </ligand>
</feature>
<name>A0A165HJ24_EXIGL</name>
<comment type="similarity">
    <text evidence="4">Belongs to the flavin monoamine oxidase family.</text>
</comment>
<dbReference type="PANTHER" id="PTHR10742:SF410">
    <property type="entry name" value="LYSINE-SPECIFIC HISTONE DEMETHYLASE 2"/>
    <property type="match status" value="1"/>
</dbReference>
<keyword evidence="5" id="KW-0732">Signal</keyword>
<proteinExistence type="inferred from homology"/>
<feature type="chain" id="PRO_5007858700" description="Amine oxidase" evidence="5">
    <location>
        <begin position="17"/>
        <end position="564"/>
    </location>
</feature>
<evidence type="ECO:0000313" key="7">
    <source>
        <dbReference type="EMBL" id="KZV92044.1"/>
    </source>
</evidence>
<dbReference type="Proteomes" id="UP000077266">
    <property type="component" value="Unassembled WGS sequence"/>
</dbReference>
<evidence type="ECO:0000256" key="3">
    <source>
        <dbReference type="PIRSR" id="PIRSR601613-1"/>
    </source>
</evidence>
<evidence type="ECO:0000259" key="6">
    <source>
        <dbReference type="Pfam" id="PF01593"/>
    </source>
</evidence>
<evidence type="ECO:0000256" key="1">
    <source>
        <dbReference type="ARBA" id="ARBA00001974"/>
    </source>
</evidence>
<feature type="binding site" evidence="3">
    <location>
        <begin position="78"/>
        <end position="79"/>
    </location>
    <ligand>
        <name>FAD</name>
        <dbReference type="ChEBI" id="CHEBI:57692"/>
    </ligand>
</feature>
<evidence type="ECO:0000256" key="5">
    <source>
        <dbReference type="SAM" id="SignalP"/>
    </source>
</evidence>
<keyword evidence="4" id="KW-0274">FAD</keyword>
<dbReference type="Gene3D" id="3.90.660.10">
    <property type="match status" value="1"/>
</dbReference>
<dbReference type="InterPro" id="IPR050281">
    <property type="entry name" value="Flavin_monoamine_oxidase"/>
</dbReference>